<organism evidence="5 6">
    <name type="scientific">Streptomyces daghestanicus</name>
    <dbReference type="NCBI Taxonomy" id="66885"/>
    <lineage>
        <taxon>Bacteria</taxon>
        <taxon>Bacillati</taxon>
        <taxon>Actinomycetota</taxon>
        <taxon>Actinomycetes</taxon>
        <taxon>Kitasatosporales</taxon>
        <taxon>Streptomycetaceae</taxon>
        <taxon>Streptomyces</taxon>
    </lineage>
</organism>
<dbReference type="Pfam" id="PF00741">
    <property type="entry name" value="Gas_vesicle"/>
    <property type="match status" value="1"/>
</dbReference>
<dbReference type="EMBL" id="BNDX01000011">
    <property type="protein sequence ID" value="GHI32770.1"/>
    <property type="molecule type" value="Genomic_DNA"/>
</dbReference>
<dbReference type="InterPro" id="IPR050530">
    <property type="entry name" value="GvpA"/>
</dbReference>
<protein>
    <submittedName>
        <fullName evidence="5">Gas vesicle protein GvpJ 1</fullName>
    </submittedName>
</protein>
<evidence type="ECO:0000256" key="2">
    <source>
        <dbReference type="ARBA" id="ARBA00035108"/>
    </source>
</evidence>
<evidence type="ECO:0000313" key="6">
    <source>
        <dbReference type="Proteomes" id="UP001052655"/>
    </source>
</evidence>
<dbReference type="PANTHER" id="PTHR35344">
    <property type="entry name" value="GAS VESICLE STRUCTURAL PROTEIN 2-RELATED"/>
    <property type="match status" value="1"/>
</dbReference>
<reference evidence="5" key="1">
    <citation type="submission" date="2024-05" db="EMBL/GenBank/DDBJ databases">
        <title>Whole genome shotgun sequence of Streptomyces daghestanicus NBRC 12762.</title>
        <authorList>
            <person name="Komaki H."/>
            <person name="Tamura T."/>
        </authorList>
    </citation>
    <scope>NUCLEOTIDE SEQUENCE</scope>
    <source>
        <strain evidence="5">NBRC 12762</strain>
    </source>
</reference>
<dbReference type="PANTHER" id="PTHR35344:SF4">
    <property type="entry name" value="GAS VESICLE PROTEIN A1"/>
    <property type="match status" value="1"/>
</dbReference>
<proteinExistence type="inferred from homology"/>
<keyword evidence="1" id="KW-0304">Gas vesicle</keyword>
<evidence type="ECO:0000256" key="3">
    <source>
        <dbReference type="ARBA" id="ARBA00035646"/>
    </source>
</evidence>
<comment type="similarity">
    <text evidence="3">Belongs to the gas vesicle GvpA family.</text>
</comment>
<sequence length="119" mass="13277">MTTASRMPEPFGQGQGANLADILERVLDKGVVIAGDIRINLLDIELLTIKLRLIVASVDKRKKWASTGGRATPRSPRNAKHKELARENRELRERLAELESARTPLERGAGRARREDESP</sequence>
<evidence type="ECO:0000313" key="5">
    <source>
        <dbReference type="EMBL" id="GHI32770.1"/>
    </source>
</evidence>
<keyword evidence="6" id="KW-1185">Reference proteome</keyword>
<feature type="compositionally biased region" description="Basic and acidic residues" evidence="4">
    <location>
        <begin position="81"/>
        <end position="119"/>
    </location>
</feature>
<name>A0ABQ3Q686_9ACTN</name>
<dbReference type="Proteomes" id="UP001052655">
    <property type="component" value="Unassembled WGS sequence"/>
</dbReference>
<dbReference type="InterPro" id="IPR000638">
    <property type="entry name" value="Gas-vesicle_GvpA-like"/>
</dbReference>
<feature type="region of interest" description="Disordered" evidence="4">
    <location>
        <begin position="60"/>
        <end position="119"/>
    </location>
</feature>
<evidence type="ECO:0000256" key="1">
    <source>
        <dbReference type="ARBA" id="ARBA00022987"/>
    </source>
</evidence>
<gene>
    <name evidence="5" type="primary">gvpJ1_4</name>
    <name evidence="5" type="ORF">Sdagh_45000</name>
</gene>
<comment type="caution">
    <text evidence="5">The sequence shown here is derived from an EMBL/GenBank/DDBJ whole genome shotgun (WGS) entry which is preliminary data.</text>
</comment>
<evidence type="ECO:0000256" key="4">
    <source>
        <dbReference type="SAM" id="MobiDB-lite"/>
    </source>
</evidence>
<comment type="subcellular location">
    <subcellularLocation>
        <location evidence="2">Gas vesicle</location>
    </subcellularLocation>
</comment>
<accession>A0ABQ3Q686</accession>
<dbReference type="InterPro" id="IPR018493">
    <property type="entry name" value="GvpA-like_CS"/>
</dbReference>
<dbReference type="PROSITE" id="PS00234">
    <property type="entry name" value="GAS_VESICLE_A_1"/>
    <property type="match status" value="1"/>
</dbReference>